<name>A0A392S9G1_9FABA</name>
<sequence>MKVPASGGNGIGKDATFCSWKSENDPSFGNYSMSVDSEASPQIVIMEGKKRRWRSGYWDGRVFT</sequence>
<evidence type="ECO:0000313" key="4">
    <source>
        <dbReference type="Proteomes" id="UP000265520"/>
    </source>
</evidence>
<feature type="non-terminal residue" evidence="3">
    <location>
        <position position="64"/>
    </location>
</feature>
<keyword evidence="3" id="KW-0675">Receptor</keyword>
<dbReference type="EMBL" id="LXQA010331597">
    <property type="protein sequence ID" value="MCI44515.1"/>
    <property type="molecule type" value="Genomic_DNA"/>
</dbReference>
<keyword evidence="3" id="KW-0430">Lectin</keyword>
<evidence type="ECO:0000256" key="2">
    <source>
        <dbReference type="ARBA" id="ARBA00023157"/>
    </source>
</evidence>
<keyword evidence="4" id="KW-1185">Reference proteome</keyword>
<keyword evidence="1" id="KW-0732">Signal</keyword>
<dbReference type="SUPFAM" id="SSF51110">
    <property type="entry name" value="alpha-D-mannose-specific plant lectins"/>
    <property type="match status" value="1"/>
</dbReference>
<dbReference type="AlphaFoldDB" id="A0A392S9G1"/>
<keyword evidence="3" id="KW-0418">Kinase</keyword>
<proteinExistence type="predicted"/>
<organism evidence="3 4">
    <name type="scientific">Trifolium medium</name>
    <dbReference type="NCBI Taxonomy" id="97028"/>
    <lineage>
        <taxon>Eukaryota</taxon>
        <taxon>Viridiplantae</taxon>
        <taxon>Streptophyta</taxon>
        <taxon>Embryophyta</taxon>
        <taxon>Tracheophyta</taxon>
        <taxon>Spermatophyta</taxon>
        <taxon>Magnoliopsida</taxon>
        <taxon>eudicotyledons</taxon>
        <taxon>Gunneridae</taxon>
        <taxon>Pentapetalae</taxon>
        <taxon>rosids</taxon>
        <taxon>fabids</taxon>
        <taxon>Fabales</taxon>
        <taxon>Fabaceae</taxon>
        <taxon>Papilionoideae</taxon>
        <taxon>50 kb inversion clade</taxon>
        <taxon>NPAAA clade</taxon>
        <taxon>Hologalegina</taxon>
        <taxon>IRL clade</taxon>
        <taxon>Trifolieae</taxon>
        <taxon>Trifolium</taxon>
    </lineage>
</organism>
<protein>
    <submittedName>
        <fullName evidence="3">G-type lectin S-receptor-like serine/threonine-protein kinase B120-like</fullName>
    </submittedName>
</protein>
<evidence type="ECO:0000256" key="1">
    <source>
        <dbReference type="ARBA" id="ARBA00022729"/>
    </source>
</evidence>
<dbReference type="Proteomes" id="UP000265520">
    <property type="component" value="Unassembled WGS sequence"/>
</dbReference>
<evidence type="ECO:0000313" key="3">
    <source>
        <dbReference type="EMBL" id="MCI44515.1"/>
    </source>
</evidence>
<reference evidence="3 4" key="1">
    <citation type="journal article" date="2018" name="Front. Plant Sci.">
        <title>Red Clover (Trifolium pratense) and Zigzag Clover (T. medium) - A Picture of Genomic Similarities and Differences.</title>
        <authorList>
            <person name="Dluhosova J."/>
            <person name="Istvanek J."/>
            <person name="Nedelnik J."/>
            <person name="Repkova J."/>
        </authorList>
    </citation>
    <scope>NUCLEOTIDE SEQUENCE [LARGE SCALE GENOMIC DNA]</scope>
    <source>
        <strain evidence="4">cv. 10/8</strain>
        <tissue evidence="3">Leaf</tissue>
    </source>
</reference>
<dbReference type="InterPro" id="IPR036426">
    <property type="entry name" value="Bulb-type_lectin_dom_sf"/>
</dbReference>
<accession>A0A392S9G1</accession>
<dbReference type="GO" id="GO:0030246">
    <property type="term" value="F:carbohydrate binding"/>
    <property type="evidence" value="ECO:0007669"/>
    <property type="project" value="UniProtKB-KW"/>
</dbReference>
<dbReference type="GO" id="GO:0016301">
    <property type="term" value="F:kinase activity"/>
    <property type="evidence" value="ECO:0007669"/>
    <property type="project" value="UniProtKB-KW"/>
</dbReference>
<comment type="caution">
    <text evidence="3">The sequence shown here is derived from an EMBL/GenBank/DDBJ whole genome shotgun (WGS) entry which is preliminary data.</text>
</comment>
<keyword evidence="3" id="KW-0808">Transferase</keyword>
<keyword evidence="2" id="KW-1015">Disulfide bond</keyword>